<keyword evidence="3" id="KW-0285">Flavoprotein</keyword>
<dbReference type="AlphaFoldDB" id="B6QKB4"/>
<dbReference type="Gene3D" id="3.30.43.10">
    <property type="entry name" value="Uridine Diphospho-n-acetylenolpyruvylglucosamine Reductase, domain 2"/>
    <property type="match status" value="1"/>
</dbReference>
<dbReference type="InterPro" id="IPR016167">
    <property type="entry name" value="FAD-bd_PCMH_sub1"/>
</dbReference>
<dbReference type="VEuPathDB" id="FungiDB:PMAA_101920"/>
<evidence type="ECO:0000256" key="1">
    <source>
        <dbReference type="ARBA" id="ARBA00001974"/>
    </source>
</evidence>
<dbReference type="Proteomes" id="UP000001294">
    <property type="component" value="Unassembled WGS sequence"/>
</dbReference>
<comment type="cofactor">
    <cofactor evidence="1">
        <name>FAD</name>
        <dbReference type="ChEBI" id="CHEBI:57692"/>
    </cofactor>
</comment>
<dbReference type="Pfam" id="PF01565">
    <property type="entry name" value="FAD_binding_4"/>
    <property type="match status" value="1"/>
</dbReference>
<accession>B6QKB4</accession>
<dbReference type="PROSITE" id="PS51387">
    <property type="entry name" value="FAD_PCMH"/>
    <property type="match status" value="1"/>
</dbReference>
<organism evidence="7 8">
    <name type="scientific">Talaromyces marneffei (strain ATCC 18224 / CBS 334.59 / QM 7333)</name>
    <name type="common">Penicillium marneffei</name>
    <dbReference type="NCBI Taxonomy" id="441960"/>
    <lineage>
        <taxon>Eukaryota</taxon>
        <taxon>Fungi</taxon>
        <taxon>Dikarya</taxon>
        <taxon>Ascomycota</taxon>
        <taxon>Pezizomycotina</taxon>
        <taxon>Eurotiomycetes</taxon>
        <taxon>Eurotiomycetidae</taxon>
        <taxon>Eurotiales</taxon>
        <taxon>Trichocomaceae</taxon>
        <taxon>Talaromyces</taxon>
        <taxon>Talaromyces sect. Talaromyces</taxon>
    </lineage>
</organism>
<dbReference type="InterPro" id="IPR006093">
    <property type="entry name" value="Oxy_OxRdtase_FAD_BS"/>
</dbReference>
<evidence type="ECO:0000259" key="6">
    <source>
        <dbReference type="PROSITE" id="PS51387"/>
    </source>
</evidence>
<dbReference type="InterPro" id="IPR006094">
    <property type="entry name" value="Oxid_FAD_bind_N"/>
</dbReference>
<evidence type="ECO:0000313" key="7">
    <source>
        <dbReference type="EMBL" id="EEA23608.1"/>
    </source>
</evidence>
<sequence>MWLPSFGFFKESEPPLSIVWRGRENETLYENARVKRVFNCQRPRRYPRAVVSAKAQSDVVKAVKLATDQRCSVSVRAGGHSWPVWSLRDDTILIDLGNFSKISFDEETGVVKASPSTTSEELTEYLHPKGRIFPTGHCPDVGIGGYLLCGGMGWNSNSWGWACEHVVAVDVVTSSGEVVRADAKQNSDLLWAARGAGPGFPGLVTDFHLQTRPLPKAMRSSLYIYKMSYYQNVFDWALKISSGVDEGLQIAVVGSYPSGFDEPCITVALLALGDSDESVTEVLRLADESHPEGTAVRSYCDETSLKEQFRHKRGAYPEGHRYCADNSFLNNDADVGSVLKSAFSTLPTRKSLALYNSMIPTSRRQLPSMALSVQSDHYFALYGIWEDENDDALNQAWVSDIMKQVGKHSVGAYTGEFDFQMRRSRFWGDEQKEKLKNIREKWDPNGIFCDYLGLEVDL</sequence>
<keyword evidence="8" id="KW-1185">Reference proteome</keyword>
<keyword evidence="5" id="KW-0560">Oxidoreductase</keyword>
<keyword evidence="4" id="KW-0274">FAD</keyword>
<proteinExistence type="inferred from homology"/>
<evidence type="ECO:0000313" key="8">
    <source>
        <dbReference type="Proteomes" id="UP000001294"/>
    </source>
</evidence>
<dbReference type="InterPro" id="IPR036318">
    <property type="entry name" value="FAD-bd_PCMH-like_sf"/>
</dbReference>
<dbReference type="Gene3D" id="3.30.465.10">
    <property type="match status" value="1"/>
</dbReference>
<dbReference type="PANTHER" id="PTHR42973">
    <property type="entry name" value="BINDING OXIDOREDUCTASE, PUTATIVE (AFU_ORTHOLOGUE AFUA_1G17690)-RELATED"/>
    <property type="match status" value="1"/>
</dbReference>
<evidence type="ECO:0000256" key="3">
    <source>
        <dbReference type="ARBA" id="ARBA00022630"/>
    </source>
</evidence>
<evidence type="ECO:0000256" key="5">
    <source>
        <dbReference type="ARBA" id="ARBA00023002"/>
    </source>
</evidence>
<dbReference type="InterPro" id="IPR016169">
    <property type="entry name" value="FAD-bd_PCMH_sub2"/>
</dbReference>
<dbReference type="InterPro" id="IPR050416">
    <property type="entry name" value="FAD-linked_Oxidoreductase"/>
</dbReference>
<dbReference type="EMBL" id="DS995902">
    <property type="protein sequence ID" value="EEA23608.1"/>
    <property type="molecule type" value="Genomic_DNA"/>
</dbReference>
<gene>
    <name evidence="7" type="ORF">PMAA_101920</name>
</gene>
<dbReference type="InterPro" id="IPR016166">
    <property type="entry name" value="FAD-bd_PCMH"/>
</dbReference>
<dbReference type="PROSITE" id="PS00862">
    <property type="entry name" value="OX2_COVAL_FAD"/>
    <property type="match status" value="1"/>
</dbReference>
<dbReference type="PANTHER" id="PTHR42973:SF39">
    <property type="entry name" value="FAD-BINDING PCMH-TYPE DOMAIN-CONTAINING PROTEIN"/>
    <property type="match status" value="1"/>
</dbReference>
<dbReference type="Gene3D" id="3.40.462.20">
    <property type="match status" value="1"/>
</dbReference>
<dbReference type="GO" id="GO:0071949">
    <property type="term" value="F:FAD binding"/>
    <property type="evidence" value="ECO:0007669"/>
    <property type="project" value="InterPro"/>
</dbReference>
<feature type="domain" description="FAD-binding PCMH-type" evidence="6">
    <location>
        <begin position="43"/>
        <end position="214"/>
    </location>
</feature>
<dbReference type="OrthoDB" id="415825at2759"/>
<comment type="similarity">
    <text evidence="2">Belongs to the oxygen-dependent FAD-linked oxidoreductase family.</text>
</comment>
<dbReference type="SUPFAM" id="SSF56176">
    <property type="entry name" value="FAD-binding/transporter-associated domain-like"/>
    <property type="match status" value="1"/>
</dbReference>
<dbReference type="PhylomeDB" id="B6QKB4"/>
<evidence type="ECO:0000256" key="4">
    <source>
        <dbReference type="ARBA" id="ARBA00022827"/>
    </source>
</evidence>
<reference evidence="8" key="1">
    <citation type="journal article" date="2015" name="Genome Announc.">
        <title>Genome sequence of the AIDS-associated pathogen Penicillium marneffei (ATCC18224) and its near taxonomic relative Talaromyces stipitatus (ATCC10500).</title>
        <authorList>
            <person name="Nierman W.C."/>
            <person name="Fedorova-Abrams N.D."/>
            <person name="Andrianopoulos A."/>
        </authorList>
    </citation>
    <scope>NUCLEOTIDE SEQUENCE [LARGE SCALE GENOMIC DNA]</scope>
    <source>
        <strain evidence="8">ATCC 18224 / CBS 334.59 / QM 7333</strain>
    </source>
</reference>
<dbReference type="GO" id="GO:0016491">
    <property type="term" value="F:oxidoreductase activity"/>
    <property type="evidence" value="ECO:0007669"/>
    <property type="project" value="UniProtKB-KW"/>
</dbReference>
<evidence type="ECO:0000256" key="2">
    <source>
        <dbReference type="ARBA" id="ARBA00005466"/>
    </source>
</evidence>
<name>B6QKB4_TALMQ</name>
<protein>
    <submittedName>
        <fullName evidence="7">FAD binding oxidoreductase, putative</fullName>
    </submittedName>
</protein>